<organism evidence="2">
    <name type="scientific">Solanum chilense</name>
    <name type="common">Tomato</name>
    <name type="synonym">Lycopersicon chilense</name>
    <dbReference type="NCBI Taxonomy" id="4083"/>
    <lineage>
        <taxon>Eukaryota</taxon>
        <taxon>Viridiplantae</taxon>
        <taxon>Streptophyta</taxon>
        <taxon>Embryophyta</taxon>
        <taxon>Tracheophyta</taxon>
        <taxon>Spermatophyta</taxon>
        <taxon>Magnoliopsida</taxon>
        <taxon>eudicotyledons</taxon>
        <taxon>Gunneridae</taxon>
        <taxon>Pentapetalae</taxon>
        <taxon>asterids</taxon>
        <taxon>lamiids</taxon>
        <taxon>Solanales</taxon>
        <taxon>Solanaceae</taxon>
        <taxon>Solanoideae</taxon>
        <taxon>Solaneae</taxon>
        <taxon>Solanum</taxon>
        <taxon>Solanum subgen. Lycopersicon</taxon>
    </lineage>
</organism>
<comment type="caution">
    <text evidence="2">The sequence shown here is derived from an EMBL/GenBank/DDBJ whole genome shotgun (WGS) entry which is preliminary data.</text>
</comment>
<accession>A0A6N2BWN2</accession>
<sequence>MAGNPADERFRPPDPPLEAGNPTVHSTIHEVAKDASSTSSQLREEAVQIATVDADIDASRQNIEKGHNICSNKGAIQRVEEQMEVGKIASQEAAQEEAKSIHTPGQSEGNRQETSIGELSPVRELNTQQIGVGMEVQNV</sequence>
<proteinExistence type="predicted"/>
<dbReference type="EMBL" id="RXGB01001263">
    <property type="protein sequence ID" value="TMW99616.1"/>
    <property type="molecule type" value="Genomic_DNA"/>
</dbReference>
<name>A0A6N2BWN2_SOLCI</name>
<evidence type="ECO:0000313" key="2">
    <source>
        <dbReference type="EMBL" id="TMW99616.1"/>
    </source>
</evidence>
<feature type="region of interest" description="Disordered" evidence="1">
    <location>
        <begin position="1"/>
        <end position="25"/>
    </location>
</feature>
<reference evidence="2" key="1">
    <citation type="submission" date="2019-05" db="EMBL/GenBank/DDBJ databases">
        <title>The de novo reference genome and transcriptome assemblies of the wild tomato species Solanum chilense.</title>
        <authorList>
            <person name="Stam R."/>
            <person name="Nosenko T."/>
            <person name="Hoerger A.C."/>
            <person name="Stephan W."/>
            <person name="Seidel M.A."/>
            <person name="Kuhn J.M.M."/>
            <person name="Haberer G."/>
            <person name="Tellier A."/>
        </authorList>
    </citation>
    <scope>NUCLEOTIDE SEQUENCE</scope>
    <source>
        <tissue evidence="2">Mature leaves</tissue>
    </source>
</reference>
<gene>
    <name evidence="2" type="ORF">EJD97_002267</name>
</gene>
<feature type="compositionally biased region" description="Polar residues" evidence="1">
    <location>
        <begin position="103"/>
        <end position="117"/>
    </location>
</feature>
<protein>
    <submittedName>
        <fullName evidence="2">Uncharacterized protein</fullName>
    </submittedName>
</protein>
<evidence type="ECO:0000256" key="1">
    <source>
        <dbReference type="SAM" id="MobiDB-lite"/>
    </source>
</evidence>
<feature type="compositionally biased region" description="Basic and acidic residues" evidence="1">
    <location>
        <begin position="1"/>
        <end position="12"/>
    </location>
</feature>
<dbReference type="AlphaFoldDB" id="A0A6N2BWN2"/>
<feature type="region of interest" description="Disordered" evidence="1">
    <location>
        <begin position="87"/>
        <end position="139"/>
    </location>
</feature>